<reference evidence="1 2" key="1">
    <citation type="journal article" date="2018" name="Mol. Biol. Evol.">
        <title>Broad Genomic Sampling Reveals a Smut Pathogenic Ancestry of the Fungal Clade Ustilaginomycotina.</title>
        <authorList>
            <person name="Kijpornyongpan T."/>
            <person name="Mondo S.J."/>
            <person name="Barry K."/>
            <person name="Sandor L."/>
            <person name="Lee J."/>
            <person name="Lipzen A."/>
            <person name="Pangilinan J."/>
            <person name="LaButti K."/>
            <person name="Hainaut M."/>
            <person name="Henrissat B."/>
            <person name="Grigoriev I.V."/>
            <person name="Spatafora J.W."/>
            <person name="Aime M.C."/>
        </authorList>
    </citation>
    <scope>NUCLEOTIDE SEQUENCE [LARGE SCALE GENOMIC DNA]</scope>
    <source>
        <strain evidence="1 2">SA 807</strain>
    </source>
</reference>
<keyword evidence="1" id="KW-0238">DNA-binding</keyword>
<gene>
    <name evidence="1" type="ORF">IE53DRAFT_306493</name>
</gene>
<feature type="non-terminal residue" evidence="1">
    <location>
        <position position="1"/>
    </location>
</feature>
<dbReference type="Proteomes" id="UP000245626">
    <property type="component" value="Unassembled WGS sequence"/>
</dbReference>
<evidence type="ECO:0000313" key="2">
    <source>
        <dbReference type="Proteomes" id="UP000245626"/>
    </source>
</evidence>
<dbReference type="EMBL" id="KZ820250">
    <property type="protein sequence ID" value="PWN48202.1"/>
    <property type="molecule type" value="Genomic_DNA"/>
</dbReference>
<protein>
    <submittedName>
        <fullName evidence="1">Winged helix DNA-binding domain-containing protein</fullName>
    </submittedName>
</protein>
<evidence type="ECO:0000313" key="1">
    <source>
        <dbReference type="EMBL" id="PWN48202.1"/>
    </source>
</evidence>
<organism evidence="1 2">
    <name type="scientific">Violaceomyces palustris</name>
    <dbReference type="NCBI Taxonomy" id="1673888"/>
    <lineage>
        <taxon>Eukaryota</taxon>
        <taxon>Fungi</taxon>
        <taxon>Dikarya</taxon>
        <taxon>Basidiomycota</taxon>
        <taxon>Ustilaginomycotina</taxon>
        <taxon>Ustilaginomycetes</taxon>
        <taxon>Violaceomycetales</taxon>
        <taxon>Violaceomycetaceae</taxon>
        <taxon>Violaceomyces</taxon>
    </lineage>
</organism>
<keyword evidence="2" id="KW-1185">Reference proteome</keyword>
<accession>A0ACD0NQX3</accession>
<proteinExistence type="predicted"/>
<feature type="non-terminal residue" evidence="1">
    <location>
        <position position="81"/>
    </location>
</feature>
<sequence>EKPPYAYTDIIKVAILKSPGKKLTLSQIYSEIEKKFPWFASPFAGAGWKNTLRHNLSTQPCFVKLEREYGQVGKGHYWTFD</sequence>
<name>A0ACD0NQX3_9BASI</name>